<protein>
    <recommendedName>
        <fullName evidence="1">Reverse transcriptase domain-containing protein</fullName>
    </recommendedName>
</protein>
<dbReference type="Proteomes" id="UP001454036">
    <property type="component" value="Unassembled WGS sequence"/>
</dbReference>
<feature type="domain" description="Reverse transcriptase" evidence="1">
    <location>
        <begin position="49"/>
        <end position="160"/>
    </location>
</feature>
<evidence type="ECO:0000313" key="3">
    <source>
        <dbReference type="Proteomes" id="UP001454036"/>
    </source>
</evidence>
<dbReference type="PANTHER" id="PTHR31635:SF196">
    <property type="entry name" value="REVERSE TRANSCRIPTASE DOMAIN-CONTAINING PROTEIN-RELATED"/>
    <property type="match status" value="1"/>
</dbReference>
<accession>A0AAV3RQG8</accession>
<dbReference type="InterPro" id="IPR043502">
    <property type="entry name" value="DNA/RNA_pol_sf"/>
</dbReference>
<dbReference type="EMBL" id="BAABME010010836">
    <property type="protein sequence ID" value="GAA0182401.1"/>
    <property type="molecule type" value="Genomic_DNA"/>
</dbReference>
<dbReference type="InterPro" id="IPR000477">
    <property type="entry name" value="RT_dom"/>
</dbReference>
<dbReference type="AlphaFoldDB" id="A0AAV3RQG8"/>
<proteinExistence type="predicted"/>
<gene>
    <name evidence="2" type="ORF">LIER_30368</name>
</gene>
<evidence type="ECO:0000313" key="2">
    <source>
        <dbReference type="EMBL" id="GAA0182401.1"/>
    </source>
</evidence>
<name>A0AAV3RQG8_LITER</name>
<dbReference type="SUPFAM" id="SSF56672">
    <property type="entry name" value="DNA/RNA polymerases"/>
    <property type="match status" value="1"/>
</dbReference>
<dbReference type="Pfam" id="PF00078">
    <property type="entry name" value="RVT_1"/>
    <property type="match status" value="1"/>
</dbReference>
<dbReference type="PANTHER" id="PTHR31635">
    <property type="entry name" value="REVERSE TRANSCRIPTASE DOMAIN-CONTAINING PROTEIN-RELATED"/>
    <property type="match status" value="1"/>
</dbReference>
<organism evidence="2 3">
    <name type="scientific">Lithospermum erythrorhizon</name>
    <name type="common">Purple gromwell</name>
    <name type="synonym">Lithospermum officinale var. erythrorhizon</name>
    <dbReference type="NCBI Taxonomy" id="34254"/>
    <lineage>
        <taxon>Eukaryota</taxon>
        <taxon>Viridiplantae</taxon>
        <taxon>Streptophyta</taxon>
        <taxon>Embryophyta</taxon>
        <taxon>Tracheophyta</taxon>
        <taxon>Spermatophyta</taxon>
        <taxon>Magnoliopsida</taxon>
        <taxon>eudicotyledons</taxon>
        <taxon>Gunneridae</taxon>
        <taxon>Pentapetalae</taxon>
        <taxon>asterids</taxon>
        <taxon>lamiids</taxon>
        <taxon>Boraginales</taxon>
        <taxon>Boraginaceae</taxon>
        <taxon>Boraginoideae</taxon>
        <taxon>Lithospermeae</taxon>
        <taxon>Lithospermum</taxon>
    </lineage>
</organism>
<keyword evidence="3" id="KW-1185">Reference proteome</keyword>
<comment type="caution">
    <text evidence="2">The sequence shown here is derived from an EMBL/GenBank/DDBJ whole genome shotgun (WGS) entry which is preliminary data.</text>
</comment>
<reference evidence="2 3" key="1">
    <citation type="submission" date="2024-01" db="EMBL/GenBank/DDBJ databases">
        <title>The complete chloroplast genome sequence of Lithospermum erythrorhizon: insights into the phylogenetic relationship among Boraginaceae species and the maternal lineages of purple gromwells.</title>
        <authorList>
            <person name="Okada T."/>
            <person name="Watanabe K."/>
        </authorList>
    </citation>
    <scope>NUCLEOTIDE SEQUENCE [LARGE SCALE GENOMIC DNA]</scope>
</reference>
<sequence>MPHNKSPGLDGFHAEFYQANWDIIGDTLSSTILDFLNPPLTLSKWLHPRFPQHWISLIKECISMVQFSVLVNGQTTTPFKPSCSLRQGDPLSPILFAICSEALSATLLAHQASNNLKGISVAKQGQKINHLLFADDSLFFIHLDLKSINSFCNTIKDFLRGLSTNN</sequence>
<evidence type="ECO:0000259" key="1">
    <source>
        <dbReference type="Pfam" id="PF00078"/>
    </source>
</evidence>